<accession>A0A166QB86</accession>
<organism evidence="4 5">
    <name type="scientific">Colletotrichum tofieldiae</name>
    <dbReference type="NCBI Taxonomy" id="708197"/>
    <lineage>
        <taxon>Eukaryota</taxon>
        <taxon>Fungi</taxon>
        <taxon>Dikarya</taxon>
        <taxon>Ascomycota</taxon>
        <taxon>Pezizomycotina</taxon>
        <taxon>Sordariomycetes</taxon>
        <taxon>Hypocreomycetidae</taxon>
        <taxon>Glomerellales</taxon>
        <taxon>Glomerellaceae</taxon>
        <taxon>Colletotrichum</taxon>
        <taxon>Colletotrichum spaethianum species complex</taxon>
    </lineage>
</organism>
<dbReference type="AlphaFoldDB" id="A0A166QB86"/>
<gene>
    <name evidence="4" type="ORF">CT0861_01974</name>
</gene>
<evidence type="ECO:0000256" key="1">
    <source>
        <dbReference type="ARBA" id="ARBA00007441"/>
    </source>
</evidence>
<dbReference type="GO" id="GO:0008483">
    <property type="term" value="F:transaminase activity"/>
    <property type="evidence" value="ECO:0007669"/>
    <property type="project" value="TreeGrafter"/>
</dbReference>
<dbReference type="InterPro" id="IPR050478">
    <property type="entry name" value="Ethylene_sulfur-biosynth"/>
</dbReference>
<dbReference type="PRINTS" id="PR00753">
    <property type="entry name" value="ACCSYNTHASE"/>
</dbReference>
<sequence>MTCTTSPNGAMLSPRGAKTASALHRPWRFALPQTYSPSNPSGVISFASASNALMLEDLASFAAQVPLPSEVFGYSYSTAGGVRLRAALASHLNLTFNPHAPLTSGDVQLAVFLLSPWRPPGRGILTSRPVYGRFELDFGNEMGVEVVYADTTPETCFEPDVVAAFEAALQRSHERRVRIRAVMIVNPNNPLGRCYPRETLVRIMRFCEKHKIHLVSDEVYGLSVFSSSGSLPTFTSVLAIDPEGIIDPDLVHVEYGLAKDFAASGMRLGALVSRNRALHEAFSSVVRFHSPAGPSVAIAAAMFEDREWHDAFISKSRERIAAAYEFVTGWLKESGIGHIEANTGFFVYIDLSPWLPPTEGYESDQEREFALAESILEKGVFLHPCEEHCLAPGWFRLVYTQPQSIVGEGLRSAGQLASGDMMASTFHFGYLTRKEV</sequence>
<keyword evidence="5" id="KW-1185">Reference proteome</keyword>
<dbReference type="InterPro" id="IPR015421">
    <property type="entry name" value="PyrdxlP-dep_Trfase_major"/>
</dbReference>
<dbReference type="InterPro" id="IPR004839">
    <property type="entry name" value="Aminotransferase_I/II_large"/>
</dbReference>
<dbReference type="EMBL" id="LFIV01000140">
    <property type="protein sequence ID" value="KZL67726.1"/>
    <property type="molecule type" value="Genomic_DNA"/>
</dbReference>
<evidence type="ECO:0000256" key="2">
    <source>
        <dbReference type="ARBA" id="ARBA00022898"/>
    </source>
</evidence>
<dbReference type="InterPro" id="IPR004838">
    <property type="entry name" value="NHTrfase_class1_PyrdxlP-BS"/>
</dbReference>
<feature type="domain" description="Aminotransferase class I/classII large" evidence="3">
    <location>
        <begin position="79"/>
        <end position="399"/>
    </location>
</feature>
<dbReference type="STRING" id="708197.A0A166QB86"/>
<evidence type="ECO:0000313" key="4">
    <source>
        <dbReference type="EMBL" id="KZL67726.1"/>
    </source>
</evidence>
<comment type="similarity">
    <text evidence="1">Belongs to the class-I pyridoxal-phosphate-dependent aminotransferase family.</text>
</comment>
<dbReference type="Proteomes" id="UP000076552">
    <property type="component" value="Unassembled WGS sequence"/>
</dbReference>
<protein>
    <submittedName>
        <fullName evidence="4">1-aminocyclopropane-1-carboxylate synthase (ACC synthase)</fullName>
    </submittedName>
</protein>
<dbReference type="InterPro" id="IPR015424">
    <property type="entry name" value="PyrdxlP-dep_Trfase"/>
</dbReference>
<dbReference type="GO" id="GO:0030170">
    <property type="term" value="F:pyridoxal phosphate binding"/>
    <property type="evidence" value="ECO:0007669"/>
    <property type="project" value="InterPro"/>
</dbReference>
<dbReference type="SUPFAM" id="SSF53383">
    <property type="entry name" value="PLP-dependent transferases"/>
    <property type="match status" value="1"/>
</dbReference>
<dbReference type="PROSITE" id="PS00105">
    <property type="entry name" value="AA_TRANSFER_CLASS_1"/>
    <property type="match status" value="1"/>
</dbReference>
<dbReference type="PANTHER" id="PTHR43795:SF39">
    <property type="entry name" value="AMINOTRANSFERASE CLASS I_CLASSII DOMAIN-CONTAINING PROTEIN"/>
    <property type="match status" value="1"/>
</dbReference>
<name>A0A166QB86_9PEZI</name>
<dbReference type="Gene3D" id="3.40.640.10">
    <property type="entry name" value="Type I PLP-dependent aspartate aminotransferase-like (Major domain)"/>
    <property type="match status" value="1"/>
</dbReference>
<proteinExistence type="inferred from homology"/>
<dbReference type="InterPro" id="IPR015422">
    <property type="entry name" value="PyrdxlP-dep_Trfase_small"/>
</dbReference>
<keyword evidence="2" id="KW-0663">Pyridoxal phosphate</keyword>
<evidence type="ECO:0000259" key="3">
    <source>
        <dbReference type="Pfam" id="PF00155"/>
    </source>
</evidence>
<dbReference type="GO" id="GO:0006520">
    <property type="term" value="P:amino acid metabolic process"/>
    <property type="evidence" value="ECO:0007669"/>
    <property type="project" value="TreeGrafter"/>
</dbReference>
<dbReference type="CDD" id="cd00609">
    <property type="entry name" value="AAT_like"/>
    <property type="match status" value="1"/>
</dbReference>
<comment type="caution">
    <text evidence="4">The sequence shown here is derived from an EMBL/GenBank/DDBJ whole genome shotgun (WGS) entry which is preliminary data.</text>
</comment>
<dbReference type="Gene3D" id="3.90.1150.10">
    <property type="entry name" value="Aspartate Aminotransferase, domain 1"/>
    <property type="match status" value="1"/>
</dbReference>
<dbReference type="PANTHER" id="PTHR43795">
    <property type="entry name" value="BIFUNCTIONAL ASPARTATE AMINOTRANSFERASE AND GLUTAMATE/ASPARTATE-PREPHENATE AMINOTRANSFERASE-RELATED"/>
    <property type="match status" value="1"/>
</dbReference>
<dbReference type="Pfam" id="PF00155">
    <property type="entry name" value="Aminotran_1_2"/>
    <property type="match status" value="1"/>
</dbReference>
<evidence type="ECO:0000313" key="5">
    <source>
        <dbReference type="Proteomes" id="UP000076552"/>
    </source>
</evidence>
<reference evidence="4 5" key="1">
    <citation type="submission" date="2015-06" db="EMBL/GenBank/DDBJ databases">
        <title>Survival trade-offs in plant roots during colonization by closely related pathogenic and mutualistic fungi.</title>
        <authorList>
            <person name="Hacquard S."/>
            <person name="Kracher B."/>
            <person name="Hiruma K."/>
            <person name="Weinman A."/>
            <person name="Muench P."/>
            <person name="Garrido Oter R."/>
            <person name="Ver Loren van Themaat E."/>
            <person name="Dallerey J.-F."/>
            <person name="Damm U."/>
            <person name="Henrissat B."/>
            <person name="Lespinet O."/>
            <person name="Thon M."/>
            <person name="Kemen E."/>
            <person name="McHardy A.C."/>
            <person name="Schulze-Lefert P."/>
            <person name="O'Connell R.J."/>
        </authorList>
    </citation>
    <scope>NUCLEOTIDE SEQUENCE [LARGE SCALE GENOMIC DNA]</scope>
    <source>
        <strain evidence="4 5">0861</strain>
    </source>
</reference>